<keyword evidence="8 10" id="KW-0482">Metalloprotease</keyword>
<dbReference type="Gene3D" id="1.10.1370.10">
    <property type="entry name" value="Neurolysin, domain 3"/>
    <property type="match status" value="1"/>
</dbReference>
<dbReference type="Proteomes" id="UP000232323">
    <property type="component" value="Unassembled WGS sequence"/>
</dbReference>
<comment type="caution">
    <text evidence="12">The sequence shown here is derived from an EMBL/GenBank/DDBJ whole genome shotgun (WGS) entry which is preliminary data.</text>
</comment>
<evidence type="ECO:0000256" key="5">
    <source>
        <dbReference type="ARBA" id="ARBA00022801"/>
    </source>
</evidence>
<keyword evidence="4 10" id="KW-0479">Metal-binding</keyword>
<dbReference type="InterPro" id="IPR024079">
    <property type="entry name" value="MetalloPept_cat_dom_sf"/>
</dbReference>
<dbReference type="InterPro" id="IPR033851">
    <property type="entry name" value="M3A_MIP"/>
</dbReference>
<evidence type="ECO:0000259" key="11">
    <source>
        <dbReference type="Pfam" id="PF01432"/>
    </source>
</evidence>
<dbReference type="InterPro" id="IPR045090">
    <property type="entry name" value="Pept_M3A_M3B"/>
</dbReference>
<evidence type="ECO:0000256" key="3">
    <source>
        <dbReference type="ARBA" id="ARBA00022670"/>
    </source>
</evidence>
<name>A0A250X7R4_9CHLO</name>
<accession>A0A250X7R4</accession>
<feature type="domain" description="Peptidase M3A/M3B catalytic" evidence="11">
    <location>
        <begin position="229"/>
        <end position="685"/>
    </location>
</feature>
<protein>
    <recommendedName>
        <fullName evidence="11">Peptidase M3A/M3B catalytic domain-containing protein</fullName>
    </recommendedName>
</protein>
<evidence type="ECO:0000313" key="13">
    <source>
        <dbReference type="Proteomes" id="UP000232323"/>
    </source>
</evidence>
<dbReference type="EMBL" id="BEGY01000039">
    <property type="protein sequence ID" value="GAX79131.1"/>
    <property type="molecule type" value="Genomic_DNA"/>
</dbReference>
<evidence type="ECO:0000256" key="10">
    <source>
        <dbReference type="RuleBase" id="RU003435"/>
    </source>
</evidence>
<dbReference type="InterPro" id="IPR001567">
    <property type="entry name" value="Pept_M3A_M3B_dom"/>
</dbReference>
<comment type="similarity">
    <text evidence="2 10">Belongs to the peptidase M3 family.</text>
</comment>
<dbReference type="Gene3D" id="3.40.390.10">
    <property type="entry name" value="Collagenase (Catalytic Domain)"/>
    <property type="match status" value="1"/>
</dbReference>
<evidence type="ECO:0000256" key="1">
    <source>
        <dbReference type="ARBA" id="ARBA00004173"/>
    </source>
</evidence>
<dbReference type="Pfam" id="PF01432">
    <property type="entry name" value="Peptidase_M3"/>
    <property type="match status" value="1"/>
</dbReference>
<dbReference type="GO" id="GO:0046872">
    <property type="term" value="F:metal ion binding"/>
    <property type="evidence" value="ECO:0007669"/>
    <property type="project" value="UniProtKB-UniRule"/>
</dbReference>
<proteinExistence type="inferred from homology"/>
<evidence type="ECO:0000256" key="4">
    <source>
        <dbReference type="ARBA" id="ARBA00022723"/>
    </source>
</evidence>
<keyword evidence="5 10" id="KW-0378">Hydrolase</keyword>
<evidence type="ECO:0000313" key="12">
    <source>
        <dbReference type="EMBL" id="GAX79131.1"/>
    </source>
</evidence>
<keyword evidence="9" id="KW-0496">Mitochondrion</keyword>
<gene>
    <name evidence="12" type="ORF">CEUSTIGMA_g6571.t1</name>
</gene>
<dbReference type="STRING" id="1157962.A0A250X7R4"/>
<dbReference type="PANTHER" id="PTHR11804">
    <property type="entry name" value="PROTEASE M3 THIMET OLIGOPEPTIDASE-RELATED"/>
    <property type="match status" value="1"/>
</dbReference>
<dbReference type="GO" id="GO:0006518">
    <property type="term" value="P:peptide metabolic process"/>
    <property type="evidence" value="ECO:0007669"/>
    <property type="project" value="TreeGrafter"/>
</dbReference>
<reference evidence="12 13" key="1">
    <citation type="submission" date="2017-08" db="EMBL/GenBank/DDBJ databases">
        <title>Acidophilic green algal genome provides insights into adaptation to an acidic environment.</title>
        <authorList>
            <person name="Hirooka S."/>
            <person name="Hirose Y."/>
            <person name="Kanesaki Y."/>
            <person name="Higuchi S."/>
            <person name="Fujiwara T."/>
            <person name="Onuma R."/>
            <person name="Era A."/>
            <person name="Ohbayashi R."/>
            <person name="Uzuka A."/>
            <person name="Nozaki H."/>
            <person name="Yoshikawa H."/>
            <person name="Miyagishima S.Y."/>
        </authorList>
    </citation>
    <scope>NUCLEOTIDE SEQUENCE [LARGE SCALE GENOMIC DNA]</scope>
    <source>
        <strain evidence="12 13">NIES-2499</strain>
    </source>
</reference>
<dbReference type="GO" id="GO:0004222">
    <property type="term" value="F:metalloendopeptidase activity"/>
    <property type="evidence" value="ECO:0007669"/>
    <property type="project" value="InterPro"/>
</dbReference>
<dbReference type="CDD" id="cd06457">
    <property type="entry name" value="M3A_MIP"/>
    <property type="match status" value="1"/>
</dbReference>
<evidence type="ECO:0000256" key="7">
    <source>
        <dbReference type="ARBA" id="ARBA00022946"/>
    </source>
</evidence>
<dbReference type="GO" id="GO:0005739">
    <property type="term" value="C:mitochondrion"/>
    <property type="evidence" value="ECO:0007669"/>
    <property type="project" value="UniProtKB-SubCell"/>
</dbReference>
<dbReference type="AlphaFoldDB" id="A0A250X7R4"/>
<dbReference type="InterPro" id="IPR024077">
    <property type="entry name" value="Neurolysin/TOP_dom2"/>
</dbReference>
<evidence type="ECO:0000256" key="6">
    <source>
        <dbReference type="ARBA" id="ARBA00022833"/>
    </source>
</evidence>
<evidence type="ECO:0000256" key="9">
    <source>
        <dbReference type="ARBA" id="ARBA00023128"/>
    </source>
</evidence>
<comment type="subcellular location">
    <subcellularLocation>
        <location evidence="1">Mitochondrion</location>
    </subcellularLocation>
</comment>
<comment type="cofactor">
    <cofactor evidence="10">
        <name>Zn(2+)</name>
        <dbReference type="ChEBI" id="CHEBI:29105"/>
    </cofactor>
    <text evidence="10">Binds 1 zinc ion.</text>
</comment>
<evidence type="ECO:0000256" key="8">
    <source>
        <dbReference type="ARBA" id="ARBA00023049"/>
    </source>
</evidence>
<keyword evidence="7" id="KW-0809">Transit peptide</keyword>
<sequence length="716" mass="79532">MDDLSDQLCQAYDAAECCRNVHPDPAWKQTSSQVCVELAEYISVVNQDRGLYDKLSMAMQRYAFHQHQNQAGLSRGHLNETPSVASSNTNYNSITRWSSRRIVPEAGHESKAPLQPLSTREAAAFDPETVLVGSKLLMDMEKAGIHLPHGSQMRMQELMNKNQHFSMAFNSAIISPGQLGSVALDYSRLPNISRDKQGMLAKLGAAVAGHRRHSRATVALDSPSIHNVMINEADGEIRKQVYLAGAKSPISNLKLLDEMIHTRAELAHTVGCSSYSEYKAVDASLAQDPVSILHSLEQISEAIKPLADEEMKLLTSLKGGGKVEAWDVEHLMARARSIESRNISHKEISQYLNLGSILEGFKELMRDLFELKIEIALAPSSETWAPGILKMTAELPNFGPIGTVYLDLTSRAGKHQGAVTFPIKCGRSLSRHLPQTGDDEEVDKAVQSCEAAYQLPIMALLADFGSGDPNSLTLSYRELRTLLHELGHCCHNLASRTRYQHLWGTRCAQDMVEVPSHLWEHWAVDTSTLRVLARHRSGTRDPLPEAAALHLLKTRRMFSAVEMQNQVLLSLVDQHYFGPQGTQLLQDIEVDVGLPITSHTWHSLAQRHSSVSIPDGIHPQLRVSHLTVYGGTYYSYIYARVLSGSIWNEHFSHNPKNREAGKLVWEQLLKPGGSVEPVHLLSGLQLPSDTIQQVKGSRGWAPNTNYDALKRAMMTF</sequence>
<dbReference type="PANTHER" id="PTHR11804:SF79">
    <property type="entry name" value="MITOCHONDRIAL INTERMEDIATE PEPTIDASE"/>
    <property type="match status" value="1"/>
</dbReference>
<dbReference type="GO" id="GO:0006508">
    <property type="term" value="P:proteolysis"/>
    <property type="evidence" value="ECO:0007669"/>
    <property type="project" value="UniProtKB-KW"/>
</dbReference>
<organism evidence="12 13">
    <name type="scientific">Chlamydomonas eustigma</name>
    <dbReference type="NCBI Taxonomy" id="1157962"/>
    <lineage>
        <taxon>Eukaryota</taxon>
        <taxon>Viridiplantae</taxon>
        <taxon>Chlorophyta</taxon>
        <taxon>core chlorophytes</taxon>
        <taxon>Chlorophyceae</taxon>
        <taxon>CS clade</taxon>
        <taxon>Chlamydomonadales</taxon>
        <taxon>Chlamydomonadaceae</taxon>
        <taxon>Chlamydomonas</taxon>
    </lineage>
</organism>
<dbReference type="OrthoDB" id="17530at2759"/>
<keyword evidence="13" id="KW-1185">Reference proteome</keyword>
<evidence type="ECO:0000256" key="2">
    <source>
        <dbReference type="ARBA" id="ARBA00006040"/>
    </source>
</evidence>
<dbReference type="SUPFAM" id="SSF55486">
    <property type="entry name" value="Metalloproteases ('zincins'), catalytic domain"/>
    <property type="match status" value="1"/>
</dbReference>
<keyword evidence="6 10" id="KW-0862">Zinc</keyword>
<keyword evidence="3 10" id="KW-0645">Protease</keyword>